<evidence type="ECO:0000313" key="5">
    <source>
        <dbReference type="Proteomes" id="UP000075243"/>
    </source>
</evidence>
<sequence length="62" mass="6825">LRKNNSKVCKICDKCFSNGKVMGGHMRPHFAKLPIPPKPETKNQALDNSAELTCRPNQSASS</sequence>
<reference evidence="4 5" key="1">
    <citation type="journal article" date="2012" name="Nat. Biotechnol.">
        <title>Draft genome sequence of pigeonpea (Cajanus cajan), an orphan legume crop of resource-poor farmers.</title>
        <authorList>
            <person name="Varshney R.K."/>
            <person name="Chen W."/>
            <person name="Li Y."/>
            <person name="Bharti A.K."/>
            <person name="Saxena R.K."/>
            <person name="Schlueter J.A."/>
            <person name="Donoghue M.T."/>
            <person name="Azam S."/>
            <person name="Fan G."/>
            <person name="Whaley A.M."/>
            <person name="Farmer A.D."/>
            <person name="Sheridan J."/>
            <person name="Iwata A."/>
            <person name="Tuteja R."/>
            <person name="Penmetsa R.V."/>
            <person name="Wu W."/>
            <person name="Upadhyaya H.D."/>
            <person name="Yang S.P."/>
            <person name="Shah T."/>
            <person name="Saxena K.B."/>
            <person name="Michael T."/>
            <person name="McCombie W.R."/>
            <person name="Yang B."/>
            <person name="Zhang G."/>
            <person name="Yang H."/>
            <person name="Wang J."/>
            <person name="Spillane C."/>
            <person name="Cook D.R."/>
            <person name="May G.D."/>
            <person name="Xu X."/>
            <person name="Jackson S.A."/>
        </authorList>
    </citation>
    <scope>NUCLEOTIDE SEQUENCE [LARGE SCALE GENOMIC DNA]</scope>
    <source>
        <strain evidence="5">cv. Asha</strain>
    </source>
</reference>
<protein>
    <recommendedName>
        <fullName evidence="3">C2H2-type domain-containing protein</fullName>
    </recommendedName>
</protein>
<feature type="domain" description="C2H2-type" evidence="3">
    <location>
        <begin position="7"/>
        <end position="34"/>
    </location>
</feature>
<dbReference type="EMBL" id="CM003606">
    <property type="protein sequence ID" value="KYP67920.1"/>
    <property type="molecule type" value="Genomic_DNA"/>
</dbReference>
<evidence type="ECO:0000256" key="2">
    <source>
        <dbReference type="SAM" id="MobiDB-lite"/>
    </source>
</evidence>
<dbReference type="STRING" id="3821.A0A151TLL5"/>
<name>A0A151TLL5_CAJCA</name>
<evidence type="ECO:0000259" key="3">
    <source>
        <dbReference type="PROSITE" id="PS50157"/>
    </source>
</evidence>
<keyword evidence="1" id="KW-0862">Zinc</keyword>
<accession>A0A151TLL5</accession>
<proteinExistence type="predicted"/>
<dbReference type="InterPro" id="IPR036236">
    <property type="entry name" value="Znf_C2H2_sf"/>
</dbReference>
<feature type="non-terminal residue" evidence="4">
    <location>
        <position position="1"/>
    </location>
</feature>
<keyword evidence="1" id="KW-0479">Metal-binding</keyword>
<evidence type="ECO:0000313" key="4">
    <source>
        <dbReference type="EMBL" id="KYP67920.1"/>
    </source>
</evidence>
<organism evidence="4 5">
    <name type="scientific">Cajanus cajan</name>
    <name type="common">Pigeon pea</name>
    <name type="synonym">Cajanus indicus</name>
    <dbReference type="NCBI Taxonomy" id="3821"/>
    <lineage>
        <taxon>Eukaryota</taxon>
        <taxon>Viridiplantae</taxon>
        <taxon>Streptophyta</taxon>
        <taxon>Embryophyta</taxon>
        <taxon>Tracheophyta</taxon>
        <taxon>Spermatophyta</taxon>
        <taxon>Magnoliopsida</taxon>
        <taxon>eudicotyledons</taxon>
        <taxon>Gunneridae</taxon>
        <taxon>Pentapetalae</taxon>
        <taxon>rosids</taxon>
        <taxon>fabids</taxon>
        <taxon>Fabales</taxon>
        <taxon>Fabaceae</taxon>
        <taxon>Papilionoideae</taxon>
        <taxon>50 kb inversion clade</taxon>
        <taxon>NPAAA clade</taxon>
        <taxon>indigoferoid/millettioid clade</taxon>
        <taxon>Phaseoleae</taxon>
        <taxon>Cajanus</taxon>
    </lineage>
</organism>
<keyword evidence="1" id="KW-0863">Zinc-finger</keyword>
<feature type="compositionally biased region" description="Polar residues" evidence="2">
    <location>
        <begin position="42"/>
        <end position="62"/>
    </location>
</feature>
<dbReference type="AlphaFoldDB" id="A0A151TLL5"/>
<keyword evidence="5" id="KW-1185">Reference proteome</keyword>
<dbReference type="PROSITE" id="PS50157">
    <property type="entry name" value="ZINC_FINGER_C2H2_2"/>
    <property type="match status" value="1"/>
</dbReference>
<dbReference type="Gramene" id="C.cajan_20908.t">
    <property type="protein sequence ID" value="C.cajan_20908.t.cds1"/>
    <property type="gene ID" value="C.cajan_20908"/>
</dbReference>
<evidence type="ECO:0000256" key="1">
    <source>
        <dbReference type="PROSITE-ProRule" id="PRU00042"/>
    </source>
</evidence>
<dbReference type="GO" id="GO:0008270">
    <property type="term" value="F:zinc ion binding"/>
    <property type="evidence" value="ECO:0007669"/>
    <property type="project" value="UniProtKB-KW"/>
</dbReference>
<dbReference type="PROSITE" id="PS00028">
    <property type="entry name" value="ZINC_FINGER_C2H2_1"/>
    <property type="match status" value="1"/>
</dbReference>
<dbReference type="InterPro" id="IPR013087">
    <property type="entry name" value="Znf_C2H2_type"/>
</dbReference>
<dbReference type="Proteomes" id="UP000075243">
    <property type="component" value="Chromosome 4"/>
</dbReference>
<gene>
    <name evidence="4" type="ORF">KK1_021535</name>
</gene>
<feature type="region of interest" description="Disordered" evidence="2">
    <location>
        <begin position="35"/>
        <end position="62"/>
    </location>
</feature>
<dbReference type="SUPFAM" id="SSF57667">
    <property type="entry name" value="beta-beta-alpha zinc fingers"/>
    <property type="match status" value="1"/>
</dbReference>